<organism evidence="1">
    <name type="scientific">marine sediment metagenome</name>
    <dbReference type="NCBI Taxonomy" id="412755"/>
    <lineage>
        <taxon>unclassified sequences</taxon>
        <taxon>metagenomes</taxon>
        <taxon>ecological metagenomes</taxon>
    </lineage>
</organism>
<protein>
    <submittedName>
        <fullName evidence="1">Uncharacterized protein</fullName>
    </submittedName>
</protein>
<comment type="caution">
    <text evidence="1">The sequence shown here is derived from an EMBL/GenBank/DDBJ whole genome shotgun (WGS) entry which is preliminary data.</text>
</comment>
<reference evidence="1" key="1">
    <citation type="journal article" date="2015" name="Nature">
        <title>Complex archaea that bridge the gap between prokaryotes and eukaryotes.</title>
        <authorList>
            <person name="Spang A."/>
            <person name="Saw J.H."/>
            <person name="Jorgensen S.L."/>
            <person name="Zaremba-Niedzwiedzka K."/>
            <person name="Martijn J."/>
            <person name="Lind A.E."/>
            <person name="van Eijk R."/>
            <person name="Schleper C."/>
            <person name="Guy L."/>
            <person name="Ettema T.J."/>
        </authorList>
    </citation>
    <scope>NUCLEOTIDE SEQUENCE</scope>
</reference>
<proteinExistence type="predicted"/>
<sequence length="74" mass="8048">MPEQVRIHGAVDVGLGEQGAPAPNMVAITYSTSDVPPRTVFVDKDKDTAEERQRVIKEDLEAARAAGAERFELP</sequence>
<gene>
    <name evidence="1" type="ORF">LCGC14_0768030</name>
</gene>
<dbReference type="AlphaFoldDB" id="A0A0F9QIZ4"/>
<dbReference type="EMBL" id="LAZR01001928">
    <property type="protein sequence ID" value="KKN36992.1"/>
    <property type="molecule type" value="Genomic_DNA"/>
</dbReference>
<name>A0A0F9QIZ4_9ZZZZ</name>
<accession>A0A0F9QIZ4</accession>
<evidence type="ECO:0000313" key="1">
    <source>
        <dbReference type="EMBL" id="KKN36992.1"/>
    </source>
</evidence>